<dbReference type="InterPro" id="IPR002081">
    <property type="entry name" value="Cryptochrome/DNA_photolyase_1"/>
</dbReference>
<keyword evidence="11" id="KW-1185">Reference proteome</keyword>
<keyword evidence="4 6" id="KW-0274">FAD</keyword>
<evidence type="ECO:0000313" key="11">
    <source>
        <dbReference type="Proteomes" id="UP000325606"/>
    </source>
</evidence>
<reference evidence="10 11" key="1">
    <citation type="submission" date="2019-09" db="EMBL/GenBank/DDBJ databases">
        <title>Nitrincola iocasae sp. nov., a bacterium isolated from the sediment collected at a cold seep field in South China Sea.</title>
        <authorList>
            <person name="Zhang H."/>
            <person name="Wang H."/>
            <person name="Li C."/>
        </authorList>
    </citation>
    <scope>NUCLEOTIDE SEQUENCE [LARGE SCALE GENOMIC DNA]</scope>
    <source>
        <strain evidence="10 11">KXZD1103</strain>
    </source>
</reference>
<dbReference type="Gene3D" id="3.40.50.620">
    <property type="entry name" value="HUPs"/>
    <property type="match status" value="1"/>
</dbReference>
<feature type="binding site" evidence="6">
    <location>
        <begin position="277"/>
        <end position="284"/>
    </location>
    <ligand>
        <name>FAD</name>
        <dbReference type="ChEBI" id="CHEBI:57692"/>
    </ligand>
</feature>
<dbReference type="EMBL" id="CP044222">
    <property type="protein sequence ID" value="QEW08515.1"/>
    <property type="molecule type" value="Genomic_DNA"/>
</dbReference>
<dbReference type="GO" id="GO:0009416">
    <property type="term" value="P:response to light stimulus"/>
    <property type="evidence" value="ECO:0007669"/>
    <property type="project" value="TreeGrafter"/>
</dbReference>
<comment type="similarity">
    <text evidence="2">Belongs to the DNA photolyase class-1 family.</text>
</comment>
<feature type="site" description="Electron transfer via tryptophanyl radical" evidence="7">
    <location>
        <position position="386"/>
    </location>
</feature>
<dbReference type="Proteomes" id="UP000325606">
    <property type="component" value="Chromosome"/>
</dbReference>
<dbReference type="Pfam" id="PF03441">
    <property type="entry name" value="FAD_binding_7"/>
    <property type="match status" value="1"/>
</dbReference>
<name>A0A5J6LIW2_9GAMM</name>
<dbReference type="Gene3D" id="1.10.579.10">
    <property type="entry name" value="DNA Cyclobutane Dipyrimidine Photolyase, subunit A, domain 3"/>
    <property type="match status" value="1"/>
</dbReference>
<gene>
    <name evidence="10" type="primary">phrB</name>
    <name evidence="10" type="ORF">F5I99_06400</name>
</gene>
<evidence type="ECO:0000256" key="2">
    <source>
        <dbReference type="ARBA" id="ARBA00005862"/>
    </source>
</evidence>
<dbReference type="PRINTS" id="PR00147">
    <property type="entry name" value="DNAPHOTLYASE"/>
</dbReference>
<dbReference type="GO" id="GO:0006139">
    <property type="term" value="P:nucleobase-containing compound metabolic process"/>
    <property type="evidence" value="ECO:0007669"/>
    <property type="project" value="UniProtKB-ARBA"/>
</dbReference>
<evidence type="ECO:0000256" key="6">
    <source>
        <dbReference type="PIRSR" id="PIRSR602081-1"/>
    </source>
</evidence>
<keyword evidence="3 6" id="KW-0285">Flavoprotein</keyword>
<evidence type="ECO:0000259" key="9">
    <source>
        <dbReference type="PROSITE" id="PS51645"/>
    </source>
</evidence>
<dbReference type="PROSITE" id="PS00691">
    <property type="entry name" value="DNA_PHOTOLYASES_1_2"/>
    <property type="match status" value="1"/>
</dbReference>
<dbReference type="GO" id="GO:0071949">
    <property type="term" value="F:FAD binding"/>
    <property type="evidence" value="ECO:0007669"/>
    <property type="project" value="TreeGrafter"/>
</dbReference>
<dbReference type="GO" id="GO:0006950">
    <property type="term" value="P:response to stress"/>
    <property type="evidence" value="ECO:0007669"/>
    <property type="project" value="UniProtKB-ARBA"/>
</dbReference>
<keyword evidence="10" id="KW-0456">Lyase</keyword>
<feature type="site" description="Electron transfer via tryptophanyl radical" evidence="7">
    <location>
        <position position="310"/>
    </location>
</feature>
<dbReference type="RefSeq" id="WP_151059002.1">
    <property type="nucleotide sequence ID" value="NZ_CP044222.1"/>
</dbReference>
<dbReference type="SUPFAM" id="SSF48173">
    <property type="entry name" value="Cryptochrome/photolyase FAD-binding domain"/>
    <property type="match status" value="1"/>
</dbReference>
<dbReference type="GO" id="GO:0003677">
    <property type="term" value="F:DNA binding"/>
    <property type="evidence" value="ECO:0007669"/>
    <property type="project" value="TreeGrafter"/>
</dbReference>
<evidence type="ECO:0000256" key="7">
    <source>
        <dbReference type="PIRSR" id="PIRSR602081-2"/>
    </source>
</evidence>
<dbReference type="KEGG" id="nik:F5I99_06400"/>
<dbReference type="PANTHER" id="PTHR11455:SF9">
    <property type="entry name" value="CRYPTOCHROME CIRCADIAN CLOCK 5 ISOFORM X1"/>
    <property type="match status" value="1"/>
</dbReference>
<dbReference type="NCBIfam" id="NF007955">
    <property type="entry name" value="PRK10674.1"/>
    <property type="match status" value="1"/>
</dbReference>
<feature type="domain" description="Photolyase/cryptochrome alpha/beta" evidence="9">
    <location>
        <begin position="1"/>
        <end position="133"/>
    </location>
</feature>
<dbReference type="InterPro" id="IPR018394">
    <property type="entry name" value="DNA_photolyase_1_CS_C"/>
</dbReference>
<dbReference type="InterPro" id="IPR036134">
    <property type="entry name" value="Crypto/Photolyase_FAD-like_sf"/>
</dbReference>
<evidence type="ECO:0000256" key="3">
    <source>
        <dbReference type="ARBA" id="ARBA00022630"/>
    </source>
</evidence>
<feature type="binding site" evidence="6">
    <location>
        <position position="274"/>
    </location>
    <ligand>
        <name>FAD</name>
        <dbReference type="ChEBI" id="CHEBI:57692"/>
    </ligand>
</feature>
<dbReference type="GO" id="GO:0003904">
    <property type="term" value="F:deoxyribodipyrimidine photo-lyase activity"/>
    <property type="evidence" value="ECO:0007669"/>
    <property type="project" value="UniProtKB-EC"/>
</dbReference>
<dbReference type="Pfam" id="PF00875">
    <property type="entry name" value="DNA_photolyase"/>
    <property type="match status" value="1"/>
</dbReference>
<sequence length="467" mass="53183">MKLVWLRNDLRRLDNPALFYACDTQAGVTAVVTLTPQQWQLHSEAPARLALWRDQLIALKADLAELNIGLRVLQLNRFDQVPVALQQLATELKADTVYFNYEYPLNERQRDRQVCAELEAAGVRCLGYHGELIIPPGQVVTGQGGMFKVFTPFSRAWRQQYLQQLPEPLGMPACQPELTPSDRLPDDLGFKALAAALMPYDSQRWPVGETAVHARLNDFIECAVTDYASQRDFPAVDGTSRLSPYLSIGALSPLQCLQCLKVESGSDAWLDSIWMNELIWREFYRHLLVAWPNMSRLEPFRPEVEQRISWQHQPALFDAWCRGETGYPIVDAAMKQLLTTGWMHNRLRMVVASFLTKLLRVDWRLGADFFMAHLIDADFASNLGGWQWAASVGADAAPYFRIFNPQIQSEKFDPDGDFLLHWLPELTDVPRRQRHLPGAGQAMGRPAPIIEYKSARQSALDDYQQRS</sequence>
<evidence type="ECO:0000256" key="5">
    <source>
        <dbReference type="ARBA" id="ARBA00022991"/>
    </source>
</evidence>
<comment type="similarity">
    <text evidence="8">Belongs to the DNA photolyase family.</text>
</comment>
<evidence type="ECO:0000256" key="4">
    <source>
        <dbReference type="ARBA" id="ARBA00022827"/>
    </source>
</evidence>
<keyword evidence="5 8" id="KW-0157">Chromophore</keyword>
<proteinExistence type="inferred from homology"/>
<dbReference type="InterPro" id="IPR005101">
    <property type="entry name" value="Cryptochr/Photolyase_FAD-bd"/>
</dbReference>
<comment type="cofactor">
    <cofactor evidence="1">
        <name>(6R)-5,10-methylene-5,6,7,8-tetrahydrofolate</name>
        <dbReference type="ChEBI" id="CHEBI:15636"/>
    </cofactor>
</comment>
<dbReference type="SUPFAM" id="SSF52425">
    <property type="entry name" value="Cryptochrome/photolyase, N-terminal domain"/>
    <property type="match status" value="1"/>
</dbReference>
<dbReference type="Gene3D" id="1.25.40.80">
    <property type="match status" value="1"/>
</dbReference>
<dbReference type="InterPro" id="IPR006050">
    <property type="entry name" value="DNA_photolyase_N"/>
</dbReference>
<feature type="site" description="Electron transfer via tryptophanyl radical" evidence="7">
    <location>
        <position position="363"/>
    </location>
</feature>
<dbReference type="EC" id="4.1.99.3" evidence="10"/>
<dbReference type="PANTHER" id="PTHR11455">
    <property type="entry name" value="CRYPTOCHROME"/>
    <property type="match status" value="1"/>
</dbReference>
<dbReference type="PROSITE" id="PS51645">
    <property type="entry name" value="PHR_CRY_ALPHA_BETA"/>
    <property type="match status" value="1"/>
</dbReference>
<dbReference type="InterPro" id="IPR036155">
    <property type="entry name" value="Crypto/Photolyase_N_sf"/>
</dbReference>
<feature type="binding site" evidence="6">
    <location>
        <position position="227"/>
    </location>
    <ligand>
        <name>FAD</name>
        <dbReference type="ChEBI" id="CHEBI:57692"/>
    </ligand>
</feature>
<comment type="cofactor">
    <cofactor evidence="6">
        <name>FAD</name>
        <dbReference type="ChEBI" id="CHEBI:57692"/>
    </cofactor>
    <text evidence="6">Binds 1 FAD per subunit.</text>
</comment>
<feature type="binding site" evidence="6">
    <location>
        <begin position="239"/>
        <end position="243"/>
    </location>
    <ligand>
        <name>FAD</name>
        <dbReference type="ChEBI" id="CHEBI:57692"/>
    </ligand>
</feature>
<protein>
    <submittedName>
        <fullName evidence="10">Deoxyribodipyrimidine photo-lyase</fullName>
        <ecNumber evidence="10">4.1.99.3</ecNumber>
    </submittedName>
</protein>
<feature type="binding site" evidence="6">
    <location>
        <begin position="376"/>
        <end position="378"/>
    </location>
    <ligand>
        <name>FAD</name>
        <dbReference type="ChEBI" id="CHEBI:57692"/>
    </ligand>
</feature>
<organism evidence="10 11">
    <name type="scientific">Nitrincola iocasae</name>
    <dbReference type="NCBI Taxonomy" id="2614693"/>
    <lineage>
        <taxon>Bacteria</taxon>
        <taxon>Pseudomonadati</taxon>
        <taxon>Pseudomonadota</taxon>
        <taxon>Gammaproteobacteria</taxon>
        <taxon>Oceanospirillales</taxon>
        <taxon>Oceanospirillaceae</taxon>
        <taxon>Nitrincola</taxon>
    </lineage>
</organism>
<evidence type="ECO:0000313" key="10">
    <source>
        <dbReference type="EMBL" id="QEW08515.1"/>
    </source>
</evidence>
<dbReference type="AlphaFoldDB" id="A0A5J6LIW2"/>
<dbReference type="InterPro" id="IPR014729">
    <property type="entry name" value="Rossmann-like_a/b/a_fold"/>
</dbReference>
<evidence type="ECO:0000256" key="1">
    <source>
        <dbReference type="ARBA" id="ARBA00001932"/>
    </source>
</evidence>
<evidence type="ECO:0000256" key="8">
    <source>
        <dbReference type="RuleBase" id="RU004182"/>
    </source>
</evidence>
<accession>A0A5J6LIW2</accession>